<keyword evidence="1" id="KW-0732">Signal</keyword>
<name>A0A9D1FUN8_9BACT</name>
<reference evidence="2" key="1">
    <citation type="submission" date="2020-10" db="EMBL/GenBank/DDBJ databases">
        <authorList>
            <person name="Gilroy R."/>
        </authorList>
    </citation>
    <scope>NUCLEOTIDE SEQUENCE</scope>
    <source>
        <strain evidence="2">CHK152-2994</strain>
    </source>
</reference>
<sequence length="112" mass="12406">MKKLFIISIVILFGSSNFVMAETSAVKCFEMGFTAASKAYHAGDKSAFTPVYGMSPKMMKASPCCNIGTEPSCLGYNGAFQYVQQYGTNKNTLDYQEKYNLFKMMDSGMFGF</sequence>
<evidence type="ECO:0000256" key="1">
    <source>
        <dbReference type="SAM" id="SignalP"/>
    </source>
</evidence>
<organism evidence="2 3">
    <name type="scientific">Candidatus Scatenecus faecavium</name>
    <dbReference type="NCBI Taxonomy" id="2840915"/>
    <lineage>
        <taxon>Bacteria</taxon>
        <taxon>Candidatus Scatenecus</taxon>
    </lineage>
</organism>
<dbReference type="AlphaFoldDB" id="A0A9D1FUN8"/>
<reference evidence="2" key="2">
    <citation type="journal article" date="2021" name="PeerJ">
        <title>Extensive microbial diversity within the chicken gut microbiome revealed by metagenomics and culture.</title>
        <authorList>
            <person name="Gilroy R."/>
            <person name="Ravi A."/>
            <person name="Getino M."/>
            <person name="Pursley I."/>
            <person name="Horton D.L."/>
            <person name="Alikhan N.F."/>
            <person name="Baker D."/>
            <person name="Gharbi K."/>
            <person name="Hall N."/>
            <person name="Watson M."/>
            <person name="Adriaenssens E.M."/>
            <person name="Foster-Nyarko E."/>
            <person name="Jarju S."/>
            <person name="Secka A."/>
            <person name="Antonio M."/>
            <person name="Oren A."/>
            <person name="Chaudhuri R.R."/>
            <person name="La Ragione R."/>
            <person name="Hildebrand F."/>
            <person name="Pallen M.J."/>
        </authorList>
    </citation>
    <scope>NUCLEOTIDE SEQUENCE</scope>
    <source>
        <strain evidence="2">CHK152-2994</strain>
    </source>
</reference>
<accession>A0A9D1FUN8</accession>
<evidence type="ECO:0000313" key="2">
    <source>
        <dbReference type="EMBL" id="HIS82340.1"/>
    </source>
</evidence>
<proteinExistence type="predicted"/>
<evidence type="ECO:0000313" key="3">
    <source>
        <dbReference type="Proteomes" id="UP000824139"/>
    </source>
</evidence>
<feature type="signal peptide" evidence="1">
    <location>
        <begin position="1"/>
        <end position="21"/>
    </location>
</feature>
<dbReference type="Proteomes" id="UP000824139">
    <property type="component" value="Unassembled WGS sequence"/>
</dbReference>
<gene>
    <name evidence="2" type="ORF">IAD41_01870</name>
</gene>
<dbReference type="EMBL" id="DVJO01000043">
    <property type="protein sequence ID" value="HIS82340.1"/>
    <property type="molecule type" value="Genomic_DNA"/>
</dbReference>
<protein>
    <submittedName>
        <fullName evidence="2">Uncharacterized protein</fullName>
    </submittedName>
</protein>
<comment type="caution">
    <text evidence="2">The sequence shown here is derived from an EMBL/GenBank/DDBJ whole genome shotgun (WGS) entry which is preliminary data.</text>
</comment>
<feature type="chain" id="PRO_5038591604" evidence="1">
    <location>
        <begin position="22"/>
        <end position="112"/>
    </location>
</feature>